<dbReference type="EMBL" id="LWDD02000208">
    <property type="protein sequence ID" value="KAE8262727.1"/>
    <property type="molecule type" value="Genomic_DNA"/>
</dbReference>
<dbReference type="InterPro" id="IPR029069">
    <property type="entry name" value="HotDog_dom_sf"/>
</dbReference>
<dbReference type="InterPro" id="IPR006683">
    <property type="entry name" value="Thioestr_dom"/>
</dbReference>
<evidence type="ECO:0000313" key="5">
    <source>
        <dbReference type="Proteomes" id="UP000077671"/>
    </source>
</evidence>
<dbReference type="PANTHER" id="PTHR21660:SF11">
    <property type="entry name" value="FAMILY PROTEIN, PUTATIVE (AFU_ORTHOLOGUE AFUA_4G04355)-RELATED"/>
    <property type="match status" value="1"/>
</dbReference>
<dbReference type="CDD" id="cd03443">
    <property type="entry name" value="PaaI_thioesterase"/>
    <property type="match status" value="1"/>
</dbReference>
<name>A0A8T8TNT1_9BASI</name>
<gene>
    <name evidence="4" type="ORF">A4X03_0g2227</name>
</gene>
<reference evidence="4" key="1">
    <citation type="submission" date="2016-04" db="EMBL/GenBank/DDBJ databases">
        <authorList>
            <person name="Nguyen H.D."/>
            <person name="Kesanakurti P."/>
            <person name="Cullis J."/>
            <person name="Levesque C.A."/>
            <person name="Hambleton S."/>
        </authorList>
    </citation>
    <scope>NUCLEOTIDE SEQUENCE</scope>
    <source>
        <strain evidence="4">DAOMC 238032</strain>
    </source>
</reference>
<dbReference type="InterPro" id="IPR039298">
    <property type="entry name" value="ACOT13"/>
</dbReference>
<sequence length="308" mass="31892">MPSQSLHGSSTESSSPLTATSAYESDSDEHDGGNVIGQDVSPDTGGRDESGSGGVGAGGSGSGSDGGSSAGRASGAEQNQGRGNAGQGAKWRRDVDDEEDHDVQQPTVRKDRKLDKMPSEVDSLQADIEQLHLQLLSKSPIYNFLLQDIKFVTVSPPSSASSSTPTPTPTPSAFVQAPLPLSHIHLNSHKSLHGAVAATIVDWIGGIVIATLPKQSPDDGSAPASALTTPRGVSVDIHVRYLSAAAKLGDALIINAWSHKIGRTLAFVTVQLAVEKPDKQPASDNTISSATSTSQVCVVEASHTKYIS</sequence>
<feature type="region of interest" description="Disordered" evidence="2">
    <location>
        <begin position="1"/>
        <end position="118"/>
    </location>
</feature>
<feature type="compositionally biased region" description="Polar residues" evidence="2">
    <location>
        <begin position="1"/>
        <end position="24"/>
    </location>
</feature>
<evidence type="ECO:0000256" key="2">
    <source>
        <dbReference type="SAM" id="MobiDB-lite"/>
    </source>
</evidence>
<feature type="compositionally biased region" description="Gly residues" evidence="2">
    <location>
        <begin position="51"/>
        <end position="69"/>
    </location>
</feature>
<feature type="compositionally biased region" description="Low complexity" evidence="2">
    <location>
        <begin position="70"/>
        <end position="82"/>
    </location>
</feature>
<protein>
    <recommendedName>
        <fullName evidence="3">Thioesterase domain-containing protein</fullName>
    </recommendedName>
</protein>
<feature type="domain" description="Thioesterase" evidence="3">
    <location>
        <begin position="190"/>
        <end position="276"/>
    </location>
</feature>
<evidence type="ECO:0000313" key="4">
    <source>
        <dbReference type="EMBL" id="KAE8262727.1"/>
    </source>
</evidence>
<dbReference type="Pfam" id="PF03061">
    <property type="entry name" value="4HBT"/>
    <property type="match status" value="1"/>
</dbReference>
<accession>A0A8T8TNT1</accession>
<dbReference type="Proteomes" id="UP000077671">
    <property type="component" value="Unassembled WGS sequence"/>
</dbReference>
<reference evidence="4" key="2">
    <citation type="journal article" date="2019" name="IMA Fungus">
        <title>Genome sequencing and comparison of five Tilletia species to identify candidate genes for the detection of regulated species infecting wheat.</title>
        <authorList>
            <person name="Nguyen H.D.T."/>
            <person name="Sultana T."/>
            <person name="Kesanakurti P."/>
            <person name="Hambleton S."/>
        </authorList>
    </citation>
    <scope>NUCLEOTIDE SEQUENCE</scope>
    <source>
        <strain evidence="4">DAOMC 238032</strain>
    </source>
</reference>
<feature type="compositionally biased region" description="Basic and acidic residues" evidence="2">
    <location>
        <begin position="108"/>
        <end position="118"/>
    </location>
</feature>
<dbReference type="GO" id="GO:0047617">
    <property type="term" value="F:fatty acyl-CoA hydrolase activity"/>
    <property type="evidence" value="ECO:0007669"/>
    <property type="project" value="InterPro"/>
</dbReference>
<dbReference type="SUPFAM" id="SSF54637">
    <property type="entry name" value="Thioesterase/thiol ester dehydrase-isomerase"/>
    <property type="match status" value="1"/>
</dbReference>
<comment type="caution">
    <text evidence="4">The sequence shown here is derived from an EMBL/GenBank/DDBJ whole genome shotgun (WGS) entry which is preliminary data.</text>
</comment>
<proteinExistence type="inferred from homology"/>
<evidence type="ECO:0000259" key="3">
    <source>
        <dbReference type="Pfam" id="PF03061"/>
    </source>
</evidence>
<evidence type="ECO:0000256" key="1">
    <source>
        <dbReference type="ARBA" id="ARBA00008324"/>
    </source>
</evidence>
<dbReference type="Gene3D" id="3.10.129.10">
    <property type="entry name" value="Hotdog Thioesterase"/>
    <property type="match status" value="1"/>
</dbReference>
<comment type="similarity">
    <text evidence="1">Belongs to the thioesterase PaaI family.</text>
</comment>
<organism evidence="4 5">
    <name type="scientific">Tilletia caries</name>
    <name type="common">wheat bunt fungus</name>
    <dbReference type="NCBI Taxonomy" id="13290"/>
    <lineage>
        <taxon>Eukaryota</taxon>
        <taxon>Fungi</taxon>
        <taxon>Dikarya</taxon>
        <taxon>Basidiomycota</taxon>
        <taxon>Ustilaginomycotina</taxon>
        <taxon>Exobasidiomycetes</taxon>
        <taxon>Tilletiales</taxon>
        <taxon>Tilletiaceae</taxon>
        <taxon>Tilletia</taxon>
    </lineage>
</organism>
<dbReference type="PANTHER" id="PTHR21660">
    <property type="entry name" value="THIOESTERASE SUPERFAMILY MEMBER-RELATED"/>
    <property type="match status" value="1"/>
</dbReference>
<dbReference type="AlphaFoldDB" id="A0A8T8TNT1"/>